<gene>
    <name evidence="1" type="ORF">PHMEG_0006303</name>
</gene>
<keyword evidence="1" id="KW-0067">ATP-binding</keyword>
<dbReference type="PANTHER" id="PTHR10492">
    <property type="match status" value="1"/>
</dbReference>
<dbReference type="STRING" id="4795.A0A225WP71"/>
<keyword evidence="1" id="KW-0378">Hydrolase</keyword>
<keyword evidence="1" id="KW-0547">Nucleotide-binding</keyword>
<dbReference type="EMBL" id="NBNE01000441">
    <property type="protein sequence ID" value="OWZ19451.1"/>
    <property type="molecule type" value="Genomic_DNA"/>
</dbReference>
<name>A0A225WP71_9STRA</name>
<dbReference type="PANTHER" id="PTHR10492:SF57">
    <property type="entry name" value="ATP-DEPENDENT DNA HELICASE"/>
    <property type="match status" value="1"/>
</dbReference>
<dbReference type="AlphaFoldDB" id="A0A225WP71"/>
<keyword evidence="2" id="KW-1185">Reference proteome</keyword>
<dbReference type="OrthoDB" id="1733375at2759"/>
<proteinExistence type="predicted"/>
<organism evidence="1 2">
    <name type="scientific">Phytophthora megakarya</name>
    <dbReference type="NCBI Taxonomy" id="4795"/>
    <lineage>
        <taxon>Eukaryota</taxon>
        <taxon>Sar</taxon>
        <taxon>Stramenopiles</taxon>
        <taxon>Oomycota</taxon>
        <taxon>Peronosporomycetes</taxon>
        <taxon>Peronosporales</taxon>
        <taxon>Peronosporaceae</taxon>
        <taxon>Phytophthora</taxon>
    </lineage>
</organism>
<sequence>MKNGKCSKKFSKAFADETVMAEDKYPAYMRRPRLEGTLIHKGKVWDNATINKWIVPNNPHLSQKYNCHINVELCATNNAVKYIYKYVYKGSDMTTIIIEGEEIQTNEILQCMTDRYISPVEACMRLFSFATQGSSRSVVNLPIHLESMRMVTY</sequence>
<evidence type="ECO:0000313" key="1">
    <source>
        <dbReference type="EMBL" id="OWZ19451.1"/>
    </source>
</evidence>
<reference evidence="2" key="1">
    <citation type="submission" date="2017-03" db="EMBL/GenBank/DDBJ databases">
        <title>Phytopthora megakarya and P. palmivora, two closely related causual agents of cacao black pod achieved similar genome size and gene model numbers by different mechanisms.</title>
        <authorList>
            <person name="Ali S."/>
            <person name="Shao J."/>
            <person name="Larry D.J."/>
            <person name="Kronmiller B."/>
            <person name="Shen D."/>
            <person name="Strem M.D."/>
            <person name="Melnick R.L."/>
            <person name="Guiltinan M.J."/>
            <person name="Tyler B.M."/>
            <person name="Meinhardt L.W."/>
            <person name="Bailey B.A."/>
        </authorList>
    </citation>
    <scope>NUCLEOTIDE SEQUENCE [LARGE SCALE GENOMIC DNA]</scope>
    <source>
        <strain evidence="2">zdho120</strain>
    </source>
</reference>
<accession>A0A225WP71</accession>
<protein>
    <submittedName>
        <fullName evidence="1">Helitron helicase</fullName>
    </submittedName>
</protein>
<dbReference type="GO" id="GO:0004386">
    <property type="term" value="F:helicase activity"/>
    <property type="evidence" value="ECO:0007669"/>
    <property type="project" value="UniProtKB-KW"/>
</dbReference>
<evidence type="ECO:0000313" key="2">
    <source>
        <dbReference type="Proteomes" id="UP000198211"/>
    </source>
</evidence>
<dbReference type="Proteomes" id="UP000198211">
    <property type="component" value="Unassembled WGS sequence"/>
</dbReference>
<keyword evidence="1" id="KW-0347">Helicase</keyword>
<comment type="caution">
    <text evidence="1">The sequence shown here is derived from an EMBL/GenBank/DDBJ whole genome shotgun (WGS) entry which is preliminary data.</text>
</comment>